<dbReference type="AlphaFoldDB" id="A0A9R1R8P3"/>
<dbReference type="GO" id="GO:0005524">
    <property type="term" value="F:ATP binding"/>
    <property type="evidence" value="ECO:0007669"/>
    <property type="project" value="UniProtKB-UniRule"/>
</dbReference>
<evidence type="ECO:0000256" key="18">
    <source>
        <dbReference type="PROSITE-ProRule" id="PRU10141"/>
    </source>
</evidence>
<dbReference type="InterPro" id="IPR017441">
    <property type="entry name" value="Protein_kinase_ATP_BS"/>
</dbReference>
<dbReference type="SUPFAM" id="SSF51110">
    <property type="entry name" value="alpha-D-mannose-specific plant lectins"/>
    <property type="match status" value="1"/>
</dbReference>
<dbReference type="InterPro" id="IPR011009">
    <property type="entry name" value="Kinase-like_dom_sf"/>
</dbReference>
<keyword evidence="7 17" id="KW-0547">Nucleotide-binding</keyword>
<evidence type="ECO:0000256" key="6">
    <source>
        <dbReference type="ARBA" id="ARBA00022729"/>
    </source>
</evidence>
<evidence type="ECO:0000256" key="12">
    <source>
        <dbReference type="ARBA" id="ARBA00023157"/>
    </source>
</evidence>
<keyword evidence="24" id="KW-1185">Reference proteome</keyword>
<dbReference type="GO" id="GO:0004674">
    <property type="term" value="F:protein serine/threonine kinase activity"/>
    <property type="evidence" value="ECO:0007669"/>
    <property type="project" value="UniProtKB-KW"/>
</dbReference>
<dbReference type="InterPro" id="IPR008271">
    <property type="entry name" value="Ser/Thr_kinase_AS"/>
</dbReference>
<comment type="similarity">
    <text evidence="17">Belongs to the protein kinase superfamily. Ser/Thr protein kinase family.</text>
</comment>
<dbReference type="CDD" id="cd14066">
    <property type="entry name" value="STKc_IRAK"/>
    <property type="match status" value="1"/>
</dbReference>
<feature type="transmembrane region" description="Helical" evidence="19">
    <location>
        <begin position="499"/>
        <end position="522"/>
    </location>
</feature>
<feature type="domain" description="Apple" evidence="22">
    <location>
        <begin position="395"/>
        <end position="481"/>
    </location>
</feature>
<feature type="domain" description="Protein kinase" evidence="20">
    <location>
        <begin position="557"/>
        <end position="832"/>
    </location>
</feature>
<proteinExistence type="inferred from homology"/>
<dbReference type="InterPro" id="IPR036426">
    <property type="entry name" value="Bulb-type_lectin_dom_sf"/>
</dbReference>
<dbReference type="InterPro" id="IPR024171">
    <property type="entry name" value="SRK-like_kinase"/>
</dbReference>
<feature type="binding site" evidence="18">
    <location>
        <position position="585"/>
    </location>
    <ligand>
        <name>ATP</name>
        <dbReference type="ChEBI" id="CHEBI:30616"/>
    </ligand>
</feature>
<evidence type="ECO:0000256" key="15">
    <source>
        <dbReference type="ARBA" id="ARBA00047899"/>
    </source>
</evidence>
<keyword evidence="9 17" id="KW-0067">ATP-binding</keyword>
<dbReference type="PROSITE" id="PS50927">
    <property type="entry name" value="BULB_LECTIN"/>
    <property type="match status" value="1"/>
</dbReference>
<feature type="domain" description="Bulb-type lectin" evidence="21">
    <location>
        <begin position="65"/>
        <end position="203"/>
    </location>
</feature>
<dbReference type="Pfam" id="PF00069">
    <property type="entry name" value="Pkinase"/>
    <property type="match status" value="1"/>
</dbReference>
<evidence type="ECO:0000256" key="17">
    <source>
        <dbReference type="PIRNR" id="PIRNR000641"/>
    </source>
</evidence>
<name>A0A9R1R8P3_TRITD</name>
<dbReference type="PANTHER" id="PTHR47974:SF19">
    <property type="entry name" value="RECEPTOR-LIKE SERINE_THREONINE-PROTEIN KINASE"/>
    <property type="match status" value="1"/>
</dbReference>
<dbReference type="Gene3D" id="3.30.200.20">
    <property type="entry name" value="Phosphorylase Kinase, domain 1"/>
    <property type="match status" value="1"/>
</dbReference>
<evidence type="ECO:0000256" key="11">
    <source>
        <dbReference type="ARBA" id="ARBA00023136"/>
    </source>
</evidence>
<dbReference type="PROSITE" id="PS00108">
    <property type="entry name" value="PROTEIN_KINASE_ST"/>
    <property type="match status" value="1"/>
</dbReference>
<evidence type="ECO:0000256" key="9">
    <source>
        <dbReference type="ARBA" id="ARBA00022840"/>
    </source>
</evidence>
<organism evidence="23 24">
    <name type="scientific">Triticum turgidum subsp. durum</name>
    <name type="common">Durum wheat</name>
    <name type="synonym">Triticum durum</name>
    <dbReference type="NCBI Taxonomy" id="4567"/>
    <lineage>
        <taxon>Eukaryota</taxon>
        <taxon>Viridiplantae</taxon>
        <taxon>Streptophyta</taxon>
        <taxon>Embryophyta</taxon>
        <taxon>Tracheophyta</taxon>
        <taxon>Spermatophyta</taxon>
        <taxon>Magnoliopsida</taxon>
        <taxon>Liliopsida</taxon>
        <taxon>Poales</taxon>
        <taxon>Poaceae</taxon>
        <taxon>BOP clade</taxon>
        <taxon>Pooideae</taxon>
        <taxon>Triticodae</taxon>
        <taxon>Triticeae</taxon>
        <taxon>Triticinae</taxon>
        <taxon>Triticum</taxon>
    </lineage>
</organism>
<comment type="catalytic activity">
    <reaction evidence="16 17">
        <text>L-seryl-[protein] + ATP = O-phospho-L-seryl-[protein] + ADP + H(+)</text>
        <dbReference type="Rhea" id="RHEA:17989"/>
        <dbReference type="Rhea" id="RHEA-COMP:9863"/>
        <dbReference type="Rhea" id="RHEA-COMP:11604"/>
        <dbReference type="ChEBI" id="CHEBI:15378"/>
        <dbReference type="ChEBI" id="CHEBI:29999"/>
        <dbReference type="ChEBI" id="CHEBI:30616"/>
        <dbReference type="ChEBI" id="CHEBI:83421"/>
        <dbReference type="ChEBI" id="CHEBI:456216"/>
        <dbReference type="EC" id="2.7.11.1"/>
    </reaction>
</comment>
<dbReference type="CDD" id="cd00028">
    <property type="entry name" value="B_lectin"/>
    <property type="match status" value="1"/>
</dbReference>
<dbReference type="PROSITE" id="PS50011">
    <property type="entry name" value="PROTEIN_KINASE_DOM"/>
    <property type="match status" value="1"/>
</dbReference>
<keyword evidence="14" id="KW-0325">Glycoprotein</keyword>
<evidence type="ECO:0000259" key="20">
    <source>
        <dbReference type="PROSITE" id="PS50011"/>
    </source>
</evidence>
<keyword evidence="2 17" id="KW-0723">Serine/threonine-protein kinase</keyword>
<evidence type="ECO:0000256" key="3">
    <source>
        <dbReference type="ARBA" id="ARBA00022536"/>
    </source>
</evidence>
<keyword evidence="12" id="KW-1015">Disulfide bond</keyword>
<evidence type="ECO:0000256" key="10">
    <source>
        <dbReference type="ARBA" id="ARBA00022989"/>
    </source>
</evidence>
<keyword evidence="6" id="KW-0732">Signal</keyword>
<dbReference type="PROSITE" id="PS00107">
    <property type="entry name" value="PROTEIN_KINASE_ATP"/>
    <property type="match status" value="1"/>
</dbReference>
<accession>A0A9R1R8P3</accession>
<sequence length="855" mass="93089">MMIYTRSNHRLFKDSFSPRMSVPRPIDQPTHRPHLNSSRLAMPLPVLLALLCALHAPASSASTATYSLSPGQSLAGDDKLVSGGGKFALGFIQIPGSDSNPSGSGGNSTQLGIWFSLNRVPKLTLVWVANRGGSPVAGAASPELTISGDGNLVIVDRGKVAWSTRADVTANNNNNNRAVLLLLDTGNLVLRSASNASDVMWQSFDHPTDTLLPGATIGLDKVTGRSRRLVSRKNRIDQAPGAYSMELGRSGVVQMLWDASVPYWSSGEWNGDYFSSVPEMTARHLIGSTFVNDDREVSFAYHLLDETITMYSFLDVSGQRKMLVWQDATRDWVTVYVHPTTQCEVHAVCGPFTACDESAPAPCSCMKGFSVGSPEDWDLDDRSTSGCRRNTQLNCASISNGTMVGMADMFYAMPAVRLPYNPHGAAGYVASAAECEQVCLSNCSCTAYSFGSGGCSMWHGGLLNVKQRQIDGASSSGDGEILHIRLAAKEFRTRKNNSVVIILVAIGAGLNALVILVLVVALRRTRRNKRYSETLDKIHGGSGLVSFRYSDLRRATRDFSEKIGAGGFGSVFKGSLNDSTTIAVKRLYGCYQQEKQFRAEVSSIGILHHTNLVKMVGFCCEGDKKLLVYEHMPNSSLDAHLFRSSAKALNWRTRYQIALGVARGLAYLHESCLDYIIHCDIKPQNILLDALFVPKIADFGMAKLLTRDFSRVMTTTRGTIGYLAPEWISGVAITPKVDVYGYGMVLLEIISGRMNANEECGSSGDGIVYFPIQMARKLLEGNVMSFVDDRLNGDVIVDEVGRACKVACWCIQDREFERPTMGKVVQILEGLVEVDTPPMPKLLEAIAGRSHSACT</sequence>
<dbReference type="PIRSF" id="PIRSF000641">
    <property type="entry name" value="SRK"/>
    <property type="match status" value="1"/>
</dbReference>
<dbReference type="Pfam" id="PF01453">
    <property type="entry name" value="B_lectin"/>
    <property type="match status" value="1"/>
</dbReference>
<keyword evidence="8 17" id="KW-0418">Kinase</keyword>
<keyword evidence="13" id="KW-0675">Receptor</keyword>
<comment type="subcellular location">
    <subcellularLocation>
        <location evidence="1">Membrane</location>
        <topology evidence="1">Single-pass type I membrane protein</topology>
    </subcellularLocation>
</comment>
<keyword evidence="3" id="KW-0245">EGF-like domain</keyword>
<evidence type="ECO:0000313" key="24">
    <source>
        <dbReference type="Proteomes" id="UP000324705"/>
    </source>
</evidence>
<dbReference type="Pfam" id="PF00954">
    <property type="entry name" value="S_locus_glycop"/>
    <property type="match status" value="1"/>
</dbReference>
<dbReference type="Gramene" id="TRITD2Av1G182750.1">
    <property type="protein sequence ID" value="TRITD2Av1G182750.1"/>
    <property type="gene ID" value="TRITD2Av1G182750"/>
</dbReference>
<dbReference type="EC" id="2.7.11.1" evidence="17"/>
<evidence type="ECO:0000256" key="2">
    <source>
        <dbReference type="ARBA" id="ARBA00022527"/>
    </source>
</evidence>
<keyword evidence="11 19" id="KW-0472">Membrane</keyword>
<reference evidence="23 24" key="1">
    <citation type="submission" date="2017-09" db="EMBL/GenBank/DDBJ databases">
        <authorList>
            <consortium name="International Durum Wheat Genome Sequencing Consortium (IDWGSC)"/>
            <person name="Milanesi L."/>
        </authorList>
    </citation>
    <scope>NUCLEOTIDE SEQUENCE [LARGE SCALE GENOMIC DNA]</scope>
    <source>
        <strain evidence="24">cv. Svevo</strain>
    </source>
</reference>
<evidence type="ECO:0000256" key="4">
    <source>
        <dbReference type="ARBA" id="ARBA00022679"/>
    </source>
</evidence>
<evidence type="ECO:0000256" key="16">
    <source>
        <dbReference type="ARBA" id="ARBA00048679"/>
    </source>
</evidence>
<dbReference type="FunFam" id="1.10.510.10:FF:000227">
    <property type="entry name" value="Serine/threonine-protein kinase"/>
    <property type="match status" value="1"/>
</dbReference>
<dbReference type="EMBL" id="LT934113">
    <property type="protein sequence ID" value="VAH32316.1"/>
    <property type="molecule type" value="Genomic_DNA"/>
</dbReference>
<dbReference type="FunFam" id="3.30.200.20:FF:000059">
    <property type="entry name" value="S-receptor-like serine/threonine-protein kinase"/>
    <property type="match status" value="1"/>
</dbReference>
<evidence type="ECO:0000313" key="23">
    <source>
        <dbReference type="EMBL" id="VAH32316.1"/>
    </source>
</evidence>
<dbReference type="InterPro" id="IPR000719">
    <property type="entry name" value="Prot_kinase_dom"/>
</dbReference>
<dbReference type="SUPFAM" id="SSF56112">
    <property type="entry name" value="Protein kinase-like (PK-like)"/>
    <property type="match status" value="1"/>
</dbReference>
<dbReference type="Pfam" id="PF08276">
    <property type="entry name" value="PAN_2"/>
    <property type="match status" value="1"/>
</dbReference>
<keyword evidence="10 19" id="KW-1133">Transmembrane helix</keyword>
<evidence type="ECO:0000259" key="22">
    <source>
        <dbReference type="PROSITE" id="PS50948"/>
    </source>
</evidence>
<evidence type="ECO:0000256" key="19">
    <source>
        <dbReference type="SAM" id="Phobius"/>
    </source>
</evidence>
<evidence type="ECO:0000256" key="14">
    <source>
        <dbReference type="ARBA" id="ARBA00023180"/>
    </source>
</evidence>
<evidence type="ECO:0000256" key="7">
    <source>
        <dbReference type="ARBA" id="ARBA00022741"/>
    </source>
</evidence>
<protein>
    <recommendedName>
        <fullName evidence="17">Receptor-like serine/threonine-protein kinase</fullName>
        <ecNumber evidence="17">2.7.11.1</ecNumber>
    </recommendedName>
</protein>
<comment type="catalytic activity">
    <reaction evidence="15 17">
        <text>L-threonyl-[protein] + ATP = O-phospho-L-threonyl-[protein] + ADP + H(+)</text>
        <dbReference type="Rhea" id="RHEA:46608"/>
        <dbReference type="Rhea" id="RHEA-COMP:11060"/>
        <dbReference type="Rhea" id="RHEA-COMP:11605"/>
        <dbReference type="ChEBI" id="CHEBI:15378"/>
        <dbReference type="ChEBI" id="CHEBI:30013"/>
        <dbReference type="ChEBI" id="CHEBI:30616"/>
        <dbReference type="ChEBI" id="CHEBI:61977"/>
        <dbReference type="ChEBI" id="CHEBI:456216"/>
        <dbReference type="EC" id="2.7.11.1"/>
    </reaction>
</comment>
<dbReference type="Proteomes" id="UP000324705">
    <property type="component" value="Chromosome 2A"/>
</dbReference>
<dbReference type="InterPro" id="IPR000858">
    <property type="entry name" value="S_locus_glycoprot_dom"/>
</dbReference>
<dbReference type="Gene3D" id="2.90.10.10">
    <property type="entry name" value="Bulb-type lectin domain"/>
    <property type="match status" value="1"/>
</dbReference>
<dbReference type="SMART" id="SM00108">
    <property type="entry name" value="B_lectin"/>
    <property type="match status" value="1"/>
</dbReference>
<dbReference type="InterPro" id="IPR003609">
    <property type="entry name" value="Pan_app"/>
</dbReference>
<evidence type="ECO:0000259" key="21">
    <source>
        <dbReference type="PROSITE" id="PS50927"/>
    </source>
</evidence>
<dbReference type="GO" id="GO:0051707">
    <property type="term" value="P:response to other organism"/>
    <property type="evidence" value="ECO:0007669"/>
    <property type="project" value="UniProtKB-ARBA"/>
</dbReference>
<keyword evidence="4 17" id="KW-0808">Transferase</keyword>
<dbReference type="GO" id="GO:0016020">
    <property type="term" value="C:membrane"/>
    <property type="evidence" value="ECO:0007669"/>
    <property type="project" value="UniProtKB-SubCell"/>
</dbReference>
<dbReference type="OMA" id="IDQPTHR"/>
<dbReference type="GO" id="GO:0048544">
    <property type="term" value="P:recognition of pollen"/>
    <property type="evidence" value="ECO:0007669"/>
    <property type="project" value="InterPro"/>
</dbReference>
<gene>
    <name evidence="23" type="ORF">TRITD_2Av1G182750</name>
</gene>
<dbReference type="SMART" id="SM00473">
    <property type="entry name" value="PAN_AP"/>
    <property type="match status" value="1"/>
</dbReference>
<evidence type="ECO:0000256" key="8">
    <source>
        <dbReference type="ARBA" id="ARBA00022777"/>
    </source>
</evidence>
<evidence type="ECO:0000256" key="5">
    <source>
        <dbReference type="ARBA" id="ARBA00022692"/>
    </source>
</evidence>
<evidence type="ECO:0000256" key="1">
    <source>
        <dbReference type="ARBA" id="ARBA00004479"/>
    </source>
</evidence>
<dbReference type="PANTHER" id="PTHR47974">
    <property type="entry name" value="OS07G0415500 PROTEIN"/>
    <property type="match status" value="1"/>
</dbReference>
<dbReference type="SMART" id="SM00220">
    <property type="entry name" value="S_TKc"/>
    <property type="match status" value="1"/>
</dbReference>
<evidence type="ECO:0000256" key="13">
    <source>
        <dbReference type="ARBA" id="ARBA00023170"/>
    </source>
</evidence>
<keyword evidence="5 19" id="KW-0812">Transmembrane</keyword>
<dbReference type="PROSITE" id="PS50948">
    <property type="entry name" value="PAN"/>
    <property type="match status" value="1"/>
</dbReference>
<dbReference type="CDD" id="cd01098">
    <property type="entry name" value="PAN_AP_plant"/>
    <property type="match status" value="1"/>
</dbReference>
<dbReference type="Gene3D" id="1.10.510.10">
    <property type="entry name" value="Transferase(Phosphotransferase) domain 1"/>
    <property type="match status" value="1"/>
</dbReference>
<dbReference type="InterPro" id="IPR001480">
    <property type="entry name" value="Bulb-type_lectin_dom"/>
</dbReference>